<sequence>MGDLVEQNLRFYLEQMTEDGIWNIPWECGSYSEAFAVTRRYWTGVLLIDRYKIVKLSEILID</sequence>
<dbReference type="Proteomes" id="UP001277972">
    <property type="component" value="Unassembled WGS sequence"/>
</dbReference>
<dbReference type="EMBL" id="JAWZSR010000002">
    <property type="protein sequence ID" value="MDX8045258.1"/>
    <property type="molecule type" value="Genomic_DNA"/>
</dbReference>
<reference evidence="1" key="1">
    <citation type="submission" date="2023-11" db="EMBL/GenBank/DDBJ databases">
        <title>Gracilibacillus pellucida a moderately halophilic bacterium isolated from saline soil in Xinjiang province.</title>
        <authorList>
            <person name="Zhang Z."/>
            <person name="Tan F."/>
            <person name="Wang Y."/>
            <person name="Xia M."/>
        </authorList>
    </citation>
    <scope>NUCLEOTIDE SEQUENCE</scope>
    <source>
        <strain evidence="1">S3-1-1</strain>
    </source>
</reference>
<comment type="caution">
    <text evidence="1">The sequence shown here is derived from an EMBL/GenBank/DDBJ whole genome shotgun (WGS) entry which is preliminary data.</text>
</comment>
<proteinExistence type="predicted"/>
<gene>
    <name evidence="1" type="ORF">SH601_04585</name>
</gene>
<keyword evidence="2" id="KW-1185">Reference proteome</keyword>
<protein>
    <submittedName>
        <fullName evidence="1">Uncharacterized protein</fullName>
    </submittedName>
</protein>
<evidence type="ECO:0000313" key="1">
    <source>
        <dbReference type="EMBL" id="MDX8045258.1"/>
    </source>
</evidence>
<accession>A0ACC6M2Y7</accession>
<name>A0ACC6M2Y7_9BACI</name>
<evidence type="ECO:0000313" key="2">
    <source>
        <dbReference type="Proteomes" id="UP001277972"/>
    </source>
</evidence>
<organism evidence="1 2">
    <name type="scientific">Gracilibacillus pellucidus</name>
    <dbReference type="NCBI Taxonomy" id="3095368"/>
    <lineage>
        <taxon>Bacteria</taxon>
        <taxon>Bacillati</taxon>
        <taxon>Bacillota</taxon>
        <taxon>Bacilli</taxon>
        <taxon>Bacillales</taxon>
        <taxon>Bacillaceae</taxon>
        <taxon>Gracilibacillus</taxon>
    </lineage>
</organism>